<accession>A0A0C2DFI9</accession>
<evidence type="ECO:0000313" key="3">
    <source>
        <dbReference type="Proteomes" id="UP000054047"/>
    </source>
</evidence>
<dbReference type="AlphaFoldDB" id="A0A0C2DFI9"/>
<keyword evidence="1" id="KW-0812">Transmembrane</keyword>
<dbReference type="SUPFAM" id="SSF50630">
    <property type="entry name" value="Acid proteases"/>
    <property type="match status" value="1"/>
</dbReference>
<feature type="transmembrane region" description="Helical" evidence="1">
    <location>
        <begin position="6"/>
        <end position="26"/>
    </location>
</feature>
<reference evidence="2 3" key="1">
    <citation type="submission" date="2013-12" db="EMBL/GenBank/DDBJ databases">
        <title>Draft genome of the parsitic nematode Ancylostoma duodenale.</title>
        <authorList>
            <person name="Mitreva M."/>
        </authorList>
    </citation>
    <scope>NUCLEOTIDE SEQUENCE [LARGE SCALE GENOMIC DNA]</scope>
    <source>
        <strain evidence="2 3">Zhejiang</strain>
    </source>
</reference>
<dbReference type="EMBL" id="KN726298">
    <property type="protein sequence ID" value="KIH68758.1"/>
    <property type="molecule type" value="Genomic_DNA"/>
</dbReference>
<keyword evidence="1" id="KW-1133">Transmembrane helix</keyword>
<proteinExistence type="predicted"/>
<organism evidence="2 3">
    <name type="scientific">Ancylostoma duodenale</name>
    <dbReference type="NCBI Taxonomy" id="51022"/>
    <lineage>
        <taxon>Eukaryota</taxon>
        <taxon>Metazoa</taxon>
        <taxon>Ecdysozoa</taxon>
        <taxon>Nematoda</taxon>
        <taxon>Chromadorea</taxon>
        <taxon>Rhabditida</taxon>
        <taxon>Rhabditina</taxon>
        <taxon>Rhabditomorpha</taxon>
        <taxon>Strongyloidea</taxon>
        <taxon>Ancylostomatidae</taxon>
        <taxon>Ancylostomatinae</taxon>
        <taxon>Ancylostoma</taxon>
    </lineage>
</organism>
<gene>
    <name evidence="2" type="ORF">ANCDUO_00906</name>
</gene>
<dbReference type="Gene3D" id="2.40.70.10">
    <property type="entry name" value="Acid Proteases"/>
    <property type="match status" value="1"/>
</dbReference>
<sequence>MLTSFYLIVVTKFAVAAVYQVPLVHIESKMIQMLRQGTWARHLEQMNARRTKNKLESLDSEIHSQDVNVYHDSEYVGNITIGTPEQTFQVQQMMLLLVFVHEL</sequence>
<name>A0A0C2DFI9_9BILA</name>
<protein>
    <submittedName>
        <fullName evidence="2">Uncharacterized protein</fullName>
    </submittedName>
</protein>
<evidence type="ECO:0000313" key="2">
    <source>
        <dbReference type="EMBL" id="KIH68758.1"/>
    </source>
</evidence>
<dbReference type="OrthoDB" id="5874963at2759"/>
<dbReference type="Proteomes" id="UP000054047">
    <property type="component" value="Unassembled WGS sequence"/>
</dbReference>
<evidence type="ECO:0000256" key="1">
    <source>
        <dbReference type="SAM" id="Phobius"/>
    </source>
</evidence>
<dbReference type="InterPro" id="IPR021109">
    <property type="entry name" value="Peptidase_aspartic_dom_sf"/>
</dbReference>
<keyword evidence="3" id="KW-1185">Reference proteome</keyword>
<keyword evidence="1" id="KW-0472">Membrane</keyword>